<evidence type="ECO:0000313" key="2">
    <source>
        <dbReference type="Proteomes" id="UP000712600"/>
    </source>
</evidence>
<proteinExistence type="predicted"/>
<name>A0A8S9SBP7_BRACR</name>
<gene>
    <name evidence="1" type="ORF">F2Q69_00035573</name>
</gene>
<dbReference type="EMBL" id="QGKX02000004">
    <property type="protein sequence ID" value="KAF3598976.1"/>
    <property type="molecule type" value="Genomic_DNA"/>
</dbReference>
<protein>
    <submittedName>
        <fullName evidence="1">Uncharacterized protein</fullName>
    </submittedName>
</protein>
<evidence type="ECO:0000313" key="1">
    <source>
        <dbReference type="EMBL" id="KAF3598976.1"/>
    </source>
</evidence>
<comment type="caution">
    <text evidence="1">The sequence shown here is derived from an EMBL/GenBank/DDBJ whole genome shotgun (WGS) entry which is preliminary data.</text>
</comment>
<organism evidence="1 2">
    <name type="scientific">Brassica cretica</name>
    <name type="common">Mustard</name>
    <dbReference type="NCBI Taxonomy" id="69181"/>
    <lineage>
        <taxon>Eukaryota</taxon>
        <taxon>Viridiplantae</taxon>
        <taxon>Streptophyta</taxon>
        <taxon>Embryophyta</taxon>
        <taxon>Tracheophyta</taxon>
        <taxon>Spermatophyta</taxon>
        <taxon>Magnoliopsida</taxon>
        <taxon>eudicotyledons</taxon>
        <taxon>Gunneridae</taxon>
        <taxon>Pentapetalae</taxon>
        <taxon>rosids</taxon>
        <taxon>malvids</taxon>
        <taxon>Brassicales</taxon>
        <taxon>Brassicaceae</taxon>
        <taxon>Brassiceae</taxon>
        <taxon>Brassica</taxon>
    </lineage>
</organism>
<reference evidence="1" key="1">
    <citation type="submission" date="2019-12" db="EMBL/GenBank/DDBJ databases">
        <title>Genome sequencing and annotation of Brassica cretica.</title>
        <authorList>
            <person name="Studholme D.J."/>
            <person name="Sarris P."/>
        </authorList>
    </citation>
    <scope>NUCLEOTIDE SEQUENCE</scope>
    <source>
        <strain evidence="1">PFS-109/04</strain>
        <tissue evidence="1">Leaf</tissue>
    </source>
</reference>
<dbReference type="Proteomes" id="UP000712600">
    <property type="component" value="Unassembled WGS sequence"/>
</dbReference>
<sequence length="74" mass="8146">MSLRGSYCKAPMVTLINTKRGIDPSRFGKRHKVRSASSYNDSGGVGRCVMSNSPNGRVGLLVWFRDPFLSSLLL</sequence>
<dbReference type="AlphaFoldDB" id="A0A8S9SBP7"/>
<accession>A0A8S9SBP7</accession>